<keyword evidence="1 3" id="KW-0963">Cytoplasm</keyword>
<feature type="region of interest" description="Disordered" evidence="4">
    <location>
        <begin position="101"/>
        <end position="129"/>
    </location>
</feature>
<dbReference type="PANTHER" id="PTHR22997:SF3">
    <property type="entry name" value="PROTEIN KINTOUN"/>
    <property type="match status" value="1"/>
</dbReference>
<dbReference type="InterPro" id="IPR041442">
    <property type="entry name" value="PIH1D1/2/3_CS-like"/>
</dbReference>
<comment type="subcellular location">
    <subcellularLocation>
        <location evidence="3">Cytoplasm</location>
    </subcellularLocation>
    <subcellularLocation>
        <location evidence="2">Dynein axonemal particle</location>
    </subcellularLocation>
</comment>
<dbReference type="InterPro" id="IPR050734">
    <property type="entry name" value="PIH1/Kintoun_subfamily"/>
</dbReference>
<feature type="domain" description="PIH1D1/2/3 CS-like" evidence="6">
    <location>
        <begin position="253"/>
        <end position="353"/>
    </location>
</feature>
<comment type="function">
    <text evidence="3">Required for cytoplasmic pre-assembly of axonemal dyneins, thereby playing a central role in motility in cilia and flagella. Involved in pre-assembly of dynein arm complexes in the cytoplasm before intraflagellar transport loads them for the ciliary compartment.</text>
</comment>
<accession>A0AAW1V8Y0</accession>
<dbReference type="GO" id="GO:0120293">
    <property type="term" value="C:dynein axonemal particle"/>
    <property type="evidence" value="ECO:0007669"/>
    <property type="project" value="UniProtKB-SubCell"/>
</dbReference>
<evidence type="ECO:0000313" key="8">
    <source>
        <dbReference type="Proteomes" id="UP001431783"/>
    </source>
</evidence>
<dbReference type="PANTHER" id="PTHR22997">
    <property type="entry name" value="PIH1 DOMAIN-CONTAINING PROTEIN 1"/>
    <property type="match status" value="1"/>
</dbReference>
<evidence type="ECO:0000256" key="3">
    <source>
        <dbReference type="HAMAP-Rule" id="MF_03069"/>
    </source>
</evidence>
<dbReference type="EMBL" id="JARQZJ010000123">
    <property type="protein sequence ID" value="KAK9889599.1"/>
    <property type="molecule type" value="Genomic_DNA"/>
</dbReference>
<comment type="caution">
    <text evidence="7">The sequence shown here is derived from an EMBL/GenBank/DDBJ whole genome shotgun (WGS) entry which is preliminary data.</text>
</comment>
<dbReference type="InterPro" id="IPR012981">
    <property type="entry name" value="PIH1_N"/>
</dbReference>
<dbReference type="AlphaFoldDB" id="A0AAW1V8Y0"/>
<feature type="compositionally biased region" description="Basic residues" evidence="4">
    <location>
        <begin position="709"/>
        <end position="724"/>
    </location>
</feature>
<dbReference type="GO" id="GO:0060285">
    <property type="term" value="P:cilium-dependent cell motility"/>
    <property type="evidence" value="ECO:0007669"/>
    <property type="project" value="UniProtKB-UniRule"/>
</dbReference>
<keyword evidence="8" id="KW-1185">Reference proteome</keyword>
<feature type="domain" description="PIH1 N-terminal" evidence="5">
    <location>
        <begin position="43"/>
        <end position="203"/>
    </location>
</feature>
<dbReference type="HAMAP" id="MF_03069">
    <property type="entry name" value="Kintoun"/>
    <property type="match status" value="1"/>
</dbReference>
<feature type="region of interest" description="Disordered" evidence="4">
    <location>
        <begin position="709"/>
        <end position="753"/>
    </location>
</feature>
<gene>
    <name evidence="7" type="ORF">WA026_006970</name>
</gene>
<name>A0AAW1V8Y0_9CUCU</name>
<evidence type="ECO:0000259" key="6">
    <source>
        <dbReference type="Pfam" id="PF18201"/>
    </source>
</evidence>
<dbReference type="Pfam" id="PF18201">
    <property type="entry name" value="PIH1_CS"/>
    <property type="match status" value="1"/>
</dbReference>
<evidence type="ECO:0000256" key="2">
    <source>
        <dbReference type="ARBA" id="ARBA00024190"/>
    </source>
</evidence>
<dbReference type="Pfam" id="PF08190">
    <property type="entry name" value="PIH1"/>
    <property type="match status" value="1"/>
</dbReference>
<evidence type="ECO:0000259" key="5">
    <source>
        <dbReference type="Pfam" id="PF08190"/>
    </source>
</evidence>
<evidence type="ECO:0000313" key="7">
    <source>
        <dbReference type="EMBL" id="KAK9889599.1"/>
    </source>
</evidence>
<evidence type="ECO:0000256" key="4">
    <source>
        <dbReference type="SAM" id="MobiDB-lite"/>
    </source>
</evidence>
<dbReference type="InterPro" id="IPR034727">
    <property type="entry name" value="Kintoun"/>
</dbReference>
<organism evidence="7 8">
    <name type="scientific">Henosepilachna vigintioctopunctata</name>
    <dbReference type="NCBI Taxonomy" id="420089"/>
    <lineage>
        <taxon>Eukaryota</taxon>
        <taxon>Metazoa</taxon>
        <taxon>Ecdysozoa</taxon>
        <taxon>Arthropoda</taxon>
        <taxon>Hexapoda</taxon>
        <taxon>Insecta</taxon>
        <taxon>Pterygota</taxon>
        <taxon>Neoptera</taxon>
        <taxon>Endopterygota</taxon>
        <taxon>Coleoptera</taxon>
        <taxon>Polyphaga</taxon>
        <taxon>Cucujiformia</taxon>
        <taxon>Coccinelloidea</taxon>
        <taxon>Coccinellidae</taxon>
        <taxon>Epilachninae</taxon>
        <taxon>Epilachnini</taxon>
        <taxon>Henosepilachna</taxon>
    </lineage>
</organism>
<protein>
    <recommendedName>
        <fullName evidence="3">Protein kintoun</fullName>
    </recommendedName>
    <alternativeName>
        <fullName evidence="3">Dynein assembly factor 2, axonemal homolog</fullName>
    </alternativeName>
</protein>
<dbReference type="GO" id="GO:0070286">
    <property type="term" value="P:axonemal dynein complex assembly"/>
    <property type="evidence" value="ECO:0007669"/>
    <property type="project" value="UniProtKB-UniRule"/>
</dbReference>
<sequence length="770" mass="87902">MEGSHSFSKLRDLDLSRDEINRLGEALKKDEFRNLLIDYVKEIQDPENQKLYEKEMTQLEKERGNDITFLHPTPCYVIKTSINGTKKCFINICGNDLVKKPSSVPSEKDGERGLQWSLPHSMSPPSDDVDNKGVRCQVYDVLFHPDTLHLAQKNKAFRNMVNKTACNGIEAHFDVKLDKNNLKFPNIKYKGMAKASVIRKPSADGPIQRSPEEKAFFDKLYAQADESTQSHKKPKKNKKTATKIENCNEKSRYTTPKYIIKHRRHVELEEFTEHKASKMNSAIPKELIVEVNLPLLRSANDITLDVTEKTVQLISEKPAQYKLNLSLPYQVNQDSGNAKFDKDLKKLVITLPVRRKPISITVNDFNREDSGVDSDHGSPVSLESEEEFHPISLISEKEIVSESPVKTVPQFWTKFLDENIHYTIPEFTCNVFDNTIAFTLNVKNVDTESIAKFIDEGSKSIHVKFVSVSPSFYQFHYAFLVKLPVISIDPNSVSIEVWDNNVILQIPFYNCDKECISYMYGVCEEELQQNYVEEPHIVNTIFEHNHTLNVINEEPESILNSNNEGKFTEKVNSESKISFNYDSDDNGTKAMVKNVLVCSESDSKDFSRNINLAVSYESSGDELSLSPCKNRGILKRHFPTTRKSFSRSISESSLDDCIGSMDHEGMDSAIPEDNESGAEISTSLKKTVRFNDVVSKQLFRFNSSILGQKKKNQRKAQKKKKALERRHSESETSEVDDKKDGDHFTESDCDPSMSKYQMEKVMDSIFFLDM</sequence>
<feature type="compositionally biased region" description="Basic and acidic residues" evidence="4">
    <location>
        <begin position="725"/>
        <end position="746"/>
    </location>
</feature>
<reference evidence="7 8" key="1">
    <citation type="submission" date="2023-03" db="EMBL/GenBank/DDBJ databases">
        <title>Genome insight into feeding habits of ladybird beetles.</title>
        <authorList>
            <person name="Li H.-S."/>
            <person name="Huang Y.-H."/>
            <person name="Pang H."/>
        </authorList>
    </citation>
    <scope>NUCLEOTIDE SEQUENCE [LARGE SCALE GENOMIC DNA]</scope>
    <source>
        <strain evidence="7">SYSU_2023b</strain>
        <tissue evidence="7">Whole body</tissue>
    </source>
</reference>
<evidence type="ECO:0000256" key="1">
    <source>
        <dbReference type="ARBA" id="ARBA00022490"/>
    </source>
</evidence>
<proteinExistence type="inferred from homology"/>
<dbReference type="Proteomes" id="UP001431783">
    <property type="component" value="Unassembled WGS sequence"/>
</dbReference>
<comment type="similarity">
    <text evidence="3">Belongs to the PIH1 family. Kintoun subfamily.</text>
</comment>